<keyword evidence="3" id="KW-1185">Reference proteome</keyword>
<dbReference type="InterPro" id="IPR025164">
    <property type="entry name" value="Toastrack_DUF4097"/>
</dbReference>
<protein>
    <submittedName>
        <fullName evidence="2">Putative adhesin</fullName>
    </submittedName>
</protein>
<dbReference type="EMBL" id="FMAO01000005">
    <property type="protein sequence ID" value="SCB92390.1"/>
    <property type="molecule type" value="Genomic_DNA"/>
</dbReference>
<reference evidence="3" key="1">
    <citation type="submission" date="2016-08" db="EMBL/GenBank/DDBJ databases">
        <authorList>
            <person name="Varghese N."/>
            <person name="Submissions Spin"/>
        </authorList>
    </citation>
    <scope>NUCLEOTIDE SEQUENCE [LARGE SCALE GENOMIC DNA]</scope>
    <source>
        <strain evidence="3">R-53094</strain>
    </source>
</reference>
<dbReference type="AlphaFoldDB" id="A0A1C4ACV7"/>
<dbReference type="Pfam" id="PF13349">
    <property type="entry name" value="DUF4097"/>
    <property type="match status" value="1"/>
</dbReference>
<feature type="domain" description="DUF4097" evidence="1">
    <location>
        <begin position="69"/>
        <end position="246"/>
    </location>
</feature>
<gene>
    <name evidence="2" type="ORF">GA0061074_10513</name>
</gene>
<organism evidence="2 3">
    <name type="scientific">Weissella bombi</name>
    <dbReference type="NCBI Taxonomy" id="1505725"/>
    <lineage>
        <taxon>Bacteria</taxon>
        <taxon>Bacillati</taxon>
        <taxon>Bacillota</taxon>
        <taxon>Bacilli</taxon>
        <taxon>Lactobacillales</taxon>
        <taxon>Lactobacillaceae</taxon>
        <taxon>Weissella</taxon>
    </lineage>
</organism>
<evidence type="ECO:0000313" key="3">
    <source>
        <dbReference type="Proteomes" id="UP000199268"/>
    </source>
</evidence>
<evidence type="ECO:0000259" key="1">
    <source>
        <dbReference type="Pfam" id="PF13349"/>
    </source>
</evidence>
<evidence type="ECO:0000313" key="2">
    <source>
        <dbReference type="EMBL" id="SCB92390.1"/>
    </source>
</evidence>
<dbReference type="Proteomes" id="UP000199268">
    <property type="component" value="Unassembled WGS sequence"/>
</dbReference>
<name>A0A1C4ACV7_9LACO</name>
<accession>A0A1C4ACV7</accession>
<dbReference type="STRING" id="1505725.GA0061074_10513"/>
<sequence length="271" mass="29443">MGLKAALITGGSVMVVGGVMVVTGLSTGANTAITWDNGPKIVKTHKFNKTLADHQYKKLIINGGSNSIVKLVQGDDWHVSGRYTNIDQFKLHADNDDLKVTMHDRDRAMFGIEPSSQKLTITVPRGVNLDQLSVRTEGSGVVTKGISAKNVAITNYYGGVRLQSLHADKISMNGESSNYRLKDVTANQLHVNGDDATFNAERLTLKEASEIKSDNSDITLKNIVVPGMKVINRDSDLEVDNKDQGETDYVTGDQNKALKLTGEYASITINH</sequence>
<proteinExistence type="predicted"/>
<dbReference type="RefSeq" id="WP_159426655.1">
    <property type="nucleotide sequence ID" value="NZ_BJEE01000005.1"/>
</dbReference>